<dbReference type="EMBL" id="AMQM01005307">
    <property type="status" value="NOT_ANNOTATED_CDS"/>
    <property type="molecule type" value="Genomic_DNA"/>
</dbReference>
<dbReference type="OrthoDB" id="2157866at2759"/>
<dbReference type="EMBL" id="KB096900">
    <property type="protein sequence ID" value="ESO00548.1"/>
    <property type="molecule type" value="Genomic_DNA"/>
</dbReference>
<dbReference type="Gene3D" id="2.30.42.10">
    <property type="match status" value="1"/>
</dbReference>
<reference evidence="6" key="1">
    <citation type="submission" date="2012-12" db="EMBL/GenBank/DDBJ databases">
        <authorList>
            <person name="Hellsten U."/>
            <person name="Grimwood J."/>
            <person name="Chapman J.A."/>
            <person name="Shapiro H."/>
            <person name="Aerts A."/>
            <person name="Otillar R.P."/>
            <person name="Terry A.Y."/>
            <person name="Boore J.L."/>
            <person name="Simakov O."/>
            <person name="Marletaz F."/>
            <person name="Cho S.-J."/>
            <person name="Edsinger-Gonzales E."/>
            <person name="Havlak P."/>
            <person name="Kuo D.-H."/>
            <person name="Larsson T."/>
            <person name="Lv J."/>
            <person name="Arendt D."/>
            <person name="Savage R."/>
            <person name="Osoegawa K."/>
            <person name="de Jong P."/>
            <person name="Lindberg D.R."/>
            <person name="Seaver E.C."/>
            <person name="Weisblat D.A."/>
            <person name="Putnam N.H."/>
            <person name="Grigoriev I.V."/>
            <person name="Rokhsar D.S."/>
        </authorList>
    </citation>
    <scope>NUCLEOTIDE SEQUENCE</scope>
</reference>
<keyword evidence="1" id="KW-0677">Repeat</keyword>
<dbReference type="GeneID" id="20212314"/>
<dbReference type="EMBL" id="AMQM01005308">
    <property type="status" value="NOT_ANNOTATED_CDS"/>
    <property type="molecule type" value="Genomic_DNA"/>
</dbReference>
<evidence type="ECO:0000313" key="6">
    <source>
        <dbReference type="Proteomes" id="UP000015101"/>
    </source>
</evidence>
<evidence type="ECO:0000256" key="2">
    <source>
        <dbReference type="SAM" id="MobiDB-lite"/>
    </source>
</evidence>
<feature type="domain" description="PDZ" evidence="3">
    <location>
        <begin position="378"/>
        <end position="457"/>
    </location>
</feature>
<accession>T1FU18</accession>
<dbReference type="RefSeq" id="XP_009021185.1">
    <property type="nucleotide sequence ID" value="XM_009022937.1"/>
</dbReference>
<dbReference type="GO" id="GO:0016324">
    <property type="term" value="C:apical plasma membrane"/>
    <property type="evidence" value="ECO:0000318"/>
    <property type="project" value="GO_Central"/>
</dbReference>
<dbReference type="InterPro" id="IPR036034">
    <property type="entry name" value="PDZ_sf"/>
</dbReference>
<dbReference type="PANTHER" id="PTHR14191:SF3">
    <property type="entry name" value="NA(+)_H(+) EXCHANGE REGULATORY COFACTOR-LIKE PROTEIN NRFL-1"/>
    <property type="match status" value="1"/>
</dbReference>
<proteinExistence type="predicted"/>
<dbReference type="InterPro" id="IPR035899">
    <property type="entry name" value="DBL_dom_sf"/>
</dbReference>
<dbReference type="InParanoid" id="T1FU18"/>
<dbReference type="KEGG" id="hro:HELRODRAFT_192521"/>
<dbReference type="PROSITE" id="PS50106">
    <property type="entry name" value="PDZ"/>
    <property type="match status" value="1"/>
</dbReference>
<dbReference type="Pfam" id="PF00595">
    <property type="entry name" value="PDZ"/>
    <property type="match status" value="1"/>
</dbReference>
<dbReference type="AlphaFoldDB" id="T1FU18"/>
<evidence type="ECO:0000313" key="5">
    <source>
        <dbReference type="EnsemblMetazoa" id="HelroP192521"/>
    </source>
</evidence>
<organism evidence="5 6">
    <name type="scientific">Helobdella robusta</name>
    <name type="common">Californian leech</name>
    <dbReference type="NCBI Taxonomy" id="6412"/>
    <lineage>
        <taxon>Eukaryota</taxon>
        <taxon>Metazoa</taxon>
        <taxon>Spiralia</taxon>
        <taxon>Lophotrochozoa</taxon>
        <taxon>Annelida</taxon>
        <taxon>Clitellata</taxon>
        <taxon>Hirudinea</taxon>
        <taxon>Rhynchobdellida</taxon>
        <taxon>Glossiphoniidae</taxon>
        <taxon>Helobdella</taxon>
    </lineage>
</organism>
<protein>
    <recommendedName>
        <fullName evidence="3">PDZ domain-containing protein</fullName>
    </recommendedName>
</protein>
<dbReference type="Proteomes" id="UP000015101">
    <property type="component" value="Unassembled WGS sequence"/>
</dbReference>
<dbReference type="EnsemblMetazoa" id="HelroT192521">
    <property type="protein sequence ID" value="HelroP192521"/>
    <property type="gene ID" value="HelroG192521"/>
</dbReference>
<keyword evidence="6" id="KW-1185">Reference proteome</keyword>
<dbReference type="HOGENOM" id="CLU_281782_0_0_1"/>
<dbReference type="GO" id="GO:0072659">
    <property type="term" value="P:protein localization to plasma membrane"/>
    <property type="evidence" value="ECO:0000318"/>
    <property type="project" value="GO_Central"/>
</dbReference>
<dbReference type="SUPFAM" id="SSF48065">
    <property type="entry name" value="DBL homology domain (DH-domain)"/>
    <property type="match status" value="2"/>
</dbReference>
<reference evidence="5" key="3">
    <citation type="submission" date="2015-06" db="UniProtKB">
        <authorList>
            <consortium name="EnsemblMetazoa"/>
        </authorList>
    </citation>
    <scope>IDENTIFICATION</scope>
</reference>
<feature type="region of interest" description="Disordered" evidence="2">
    <location>
        <begin position="808"/>
        <end position="829"/>
    </location>
</feature>
<dbReference type="CTD" id="20212314"/>
<dbReference type="SUPFAM" id="SSF50156">
    <property type="entry name" value="PDZ domain-like"/>
    <property type="match status" value="1"/>
</dbReference>
<evidence type="ECO:0000259" key="3">
    <source>
        <dbReference type="PROSITE" id="PS50106"/>
    </source>
</evidence>
<dbReference type="SMART" id="SM00228">
    <property type="entry name" value="PDZ"/>
    <property type="match status" value="1"/>
</dbReference>
<sequence>MELSQNVNKTLMKKFWKVQKNLLCSRRAQQSTTLLHSKAKLKVKQQQQQQHKHLTAKQGNHVNIYDYINSSDLLQDNNNNYADNAIHRNNIKKISNNNNYINKNNVRCISDSNNNNKNSINNAKNDNNTLLGPAYVDVTALNDFSRQKSHLSRDSGFVNLSAASLNCLENKHDKCNEILISMRKNKKRDVIVEGFYSFFSFIPSVKGLRTGQIQQQHVRVMNALFQLGSQESTAKKIDVINSVTGNMHCSATFKFSPFKVFNEGHIRLSVSLQNKNEITKLGSLPISTLNVIQLFSDEQKSSWEQETWRCLCDGDTTDENVHECNKENIPNIPNIPNENFSLIPKEMNQNSMNHTKFRYFENNLTANKSNSDENRIETYHITKRDKANTFGFSIKGSKPVKIAQINMDSPARDTGLQLGDEILAINGINVMENSSKSVALLIKSTKVEMHLTVRKPSICDSGIGMSLYENVVMGSCSGSEVGKDCERSLMGVRNKSVNIQQAVANDTTVLENSYVEINSIKYNVRNSQKIENHLPRNHSRRKIKAWKMTSVRTFQSRYHPVNQNNPTQQRQNLMRRKMLKSSRHFDSQFHLKRGKYYKWEPNMSSILGQSSSSSYDHHSSSISPSFTNEHLNSYDVLQLSAMNNAQLFPSSFALADSSLYSSDPTSNYSIGSAHDQSTINKSFVCTPSSADDCTLVDLGVDSDVNVTPDDETLSSSLEDVSEDGSFCRPADESYNQLNFKKKPCHLETLVEIEDVFTKNVSPGIQHYVRALRGNGFVSIKEHADLFQNLEKLVKISQFFRNELLNSSRSSSVNDHNHHNNTNTKSKNSNTINHALAKDKSLDCNNNKVKNIETNNDSIGVDFNSILLQNNSSSSNNHNNNNNNKNNNHSSNNNDTFHSLLLRNLKNNKNDDDDVICKTINNNINNNINNINKNNINKNNINKNSINNSNINNNINNNYVNNNNINNNINNNNNINKLLGPSFLSKIKIMKDMYEIYSEGMPKAWSTLKRLRKSRWDFFHFEKEQQKQHGIQSIDHFLLVPLIHVILVSNELKTFFPPNHDGGHDGDANEVDKFNDLALACSRTMNLLVNEDADDDDDEKHFNYSTITMGDL</sequence>
<dbReference type="PANTHER" id="PTHR14191">
    <property type="entry name" value="PDZ DOMAIN CONTAINING PROTEIN"/>
    <property type="match status" value="1"/>
</dbReference>
<dbReference type="Gene3D" id="1.20.900.10">
    <property type="entry name" value="Dbl homology (DH) domain"/>
    <property type="match status" value="1"/>
</dbReference>
<dbReference type="InterPro" id="IPR051067">
    <property type="entry name" value="NHER"/>
</dbReference>
<evidence type="ECO:0000313" key="4">
    <source>
        <dbReference type="EMBL" id="ESO00548.1"/>
    </source>
</evidence>
<dbReference type="InterPro" id="IPR001478">
    <property type="entry name" value="PDZ"/>
</dbReference>
<gene>
    <name evidence="5" type="primary">20212314</name>
    <name evidence="4" type="ORF">HELRODRAFT_192521</name>
</gene>
<reference evidence="4 6" key="2">
    <citation type="journal article" date="2013" name="Nature">
        <title>Insights into bilaterian evolution from three spiralian genomes.</title>
        <authorList>
            <person name="Simakov O."/>
            <person name="Marletaz F."/>
            <person name="Cho S.J."/>
            <person name="Edsinger-Gonzales E."/>
            <person name="Havlak P."/>
            <person name="Hellsten U."/>
            <person name="Kuo D.H."/>
            <person name="Larsson T."/>
            <person name="Lv J."/>
            <person name="Arendt D."/>
            <person name="Savage R."/>
            <person name="Osoegawa K."/>
            <person name="de Jong P."/>
            <person name="Grimwood J."/>
            <person name="Chapman J.A."/>
            <person name="Shapiro H."/>
            <person name="Aerts A."/>
            <person name="Otillar R.P."/>
            <person name="Terry A.Y."/>
            <person name="Boore J.L."/>
            <person name="Grigoriev I.V."/>
            <person name="Lindberg D.R."/>
            <person name="Seaver E.C."/>
            <person name="Weisblat D.A."/>
            <person name="Putnam N.H."/>
            <person name="Rokhsar D.S."/>
        </authorList>
    </citation>
    <scope>NUCLEOTIDE SEQUENCE</scope>
</reference>
<evidence type="ECO:0000256" key="1">
    <source>
        <dbReference type="ARBA" id="ARBA00022737"/>
    </source>
</evidence>
<name>T1FU18_HELRO</name>
<feature type="region of interest" description="Disordered" evidence="2">
    <location>
        <begin position="869"/>
        <end position="895"/>
    </location>
</feature>
<dbReference type="CDD" id="cd00136">
    <property type="entry name" value="PDZ_canonical"/>
    <property type="match status" value="1"/>
</dbReference>
<dbReference type="GO" id="GO:0043495">
    <property type="term" value="F:protein-membrane adaptor activity"/>
    <property type="evidence" value="ECO:0000318"/>
    <property type="project" value="GO_Central"/>
</dbReference>